<name>A0ACB9MPT8_9MYRT</name>
<accession>A0ACB9MPT8</accession>
<organism evidence="1 2">
    <name type="scientific">Melastoma candidum</name>
    <dbReference type="NCBI Taxonomy" id="119954"/>
    <lineage>
        <taxon>Eukaryota</taxon>
        <taxon>Viridiplantae</taxon>
        <taxon>Streptophyta</taxon>
        <taxon>Embryophyta</taxon>
        <taxon>Tracheophyta</taxon>
        <taxon>Spermatophyta</taxon>
        <taxon>Magnoliopsida</taxon>
        <taxon>eudicotyledons</taxon>
        <taxon>Gunneridae</taxon>
        <taxon>Pentapetalae</taxon>
        <taxon>rosids</taxon>
        <taxon>malvids</taxon>
        <taxon>Myrtales</taxon>
        <taxon>Melastomataceae</taxon>
        <taxon>Melastomatoideae</taxon>
        <taxon>Melastomateae</taxon>
        <taxon>Melastoma</taxon>
    </lineage>
</organism>
<gene>
    <name evidence="1" type="ORF">MLD38_030962</name>
</gene>
<comment type="caution">
    <text evidence="1">The sequence shown here is derived from an EMBL/GenBank/DDBJ whole genome shotgun (WGS) entry which is preliminary data.</text>
</comment>
<evidence type="ECO:0000313" key="1">
    <source>
        <dbReference type="EMBL" id="KAI4325577.1"/>
    </source>
</evidence>
<evidence type="ECO:0000313" key="2">
    <source>
        <dbReference type="Proteomes" id="UP001057402"/>
    </source>
</evidence>
<reference evidence="2" key="1">
    <citation type="journal article" date="2023" name="Front. Plant Sci.">
        <title>Chromosomal-level genome assembly of Melastoma candidum provides insights into trichome evolution.</title>
        <authorList>
            <person name="Zhong Y."/>
            <person name="Wu W."/>
            <person name="Sun C."/>
            <person name="Zou P."/>
            <person name="Liu Y."/>
            <person name="Dai S."/>
            <person name="Zhou R."/>
        </authorList>
    </citation>
    <scope>NUCLEOTIDE SEQUENCE [LARGE SCALE GENOMIC DNA]</scope>
</reference>
<protein>
    <submittedName>
        <fullName evidence="1">Uncharacterized protein</fullName>
    </submittedName>
</protein>
<dbReference type="Proteomes" id="UP001057402">
    <property type="component" value="Chromosome 9"/>
</dbReference>
<sequence>MGGASRLLLVLLSAPLPPRHHALLHHHRRRLSSLSLSFRRTSTSQLLSSISSRRRLGSLPADSTLFISEDSFPENPPSFPTPSPVLSPEWNSFLSYLSSGGYFDGKDRGAFLSPEDELVEGVAYSEEFFRGISACLAFARDWPFLLRQVDKRDVEVLIRCASPDLFKSREVSSQRMSLFLSNEDTAAANSDASQTVDLMKYILSSTILARAGLSYQELSKSVRNLLDQMVKLSCSTPVSNYADNVNSLYPGGYGISQRPRGQKIEMKRGDWMCPRCNFMNFARNVKCLECEEARPKRQLTGDEWECPQCDFFNYGKNISCLRCDCKKPGGVPTPLQSRLGAGNDANLAEIQRKLAVNDEKLQRWFSKTSKLDSPSEMQKAIEDEDFPEIMPLRKGVNRFVVGTRKTMTDGRLEKAQPPSSSSGNRQASSESTINDLMESAVGHKSIGGSTRGKSPAYVPFVPLPADMFAKKSETSENSVTKNDKPVLWNSSEQQSVSSGSKATNESVVGSPLHGQGAAENGGYGTAEGEEEYSRWFNRNSDLNNAQDPSSSSISGENFSETMPIQKGENRFVVGRMKDRPTSSPLYKRRATVEQTGSTNFVPFVPFPPGYFAKKDNQQSGGDSSTTASSSGTNLTSASSVKFSGKEDDFSSRTNGSSVQRMDIPVQHGPSDNYKAADVGIPTQDVLNFSDTGGNISNMGSNQDASKNERPSTSNFSEKASDGVKARERWTGKSLEGSLVTEGPDPLDMSEEAKAERWFRRVAQIKDISELSQIPDEDFPSIMPMRKGVNRFVVSKRKTPLERRLTSAQYRKNLPVVHTDPIRSKGDES</sequence>
<keyword evidence="2" id="KW-1185">Reference proteome</keyword>
<proteinExistence type="predicted"/>
<dbReference type="EMBL" id="CM042888">
    <property type="protein sequence ID" value="KAI4325577.1"/>
    <property type="molecule type" value="Genomic_DNA"/>
</dbReference>